<feature type="binding site" evidence="12">
    <location>
        <position position="383"/>
    </location>
    <ligand>
        <name>L-serine</name>
        <dbReference type="ChEBI" id="CHEBI:33384"/>
    </ligand>
</feature>
<comment type="catalytic activity">
    <reaction evidence="11 12">
        <text>tRNA(Ser) + L-serine + ATP = L-seryl-tRNA(Ser) + AMP + diphosphate + H(+)</text>
        <dbReference type="Rhea" id="RHEA:12292"/>
        <dbReference type="Rhea" id="RHEA-COMP:9669"/>
        <dbReference type="Rhea" id="RHEA-COMP:9703"/>
        <dbReference type="ChEBI" id="CHEBI:15378"/>
        <dbReference type="ChEBI" id="CHEBI:30616"/>
        <dbReference type="ChEBI" id="CHEBI:33019"/>
        <dbReference type="ChEBI" id="CHEBI:33384"/>
        <dbReference type="ChEBI" id="CHEBI:78442"/>
        <dbReference type="ChEBI" id="CHEBI:78533"/>
        <dbReference type="ChEBI" id="CHEBI:456215"/>
        <dbReference type="EC" id="6.1.1.11"/>
    </reaction>
</comment>
<reference evidence="15" key="1">
    <citation type="submission" date="2022-08" db="EMBL/GenBank/DDBJ databases">
        <title>Complete genome sequence of Mycoplasma molare type strain H 542.</title>
        <authorList>
            <person name="Spergser J."/>
        </authorList>
    </citation>
    <scope>NUCLEOTIDE SEQUENCE</scope>
    <source>
        <strain evidence="15">H 542</strain>
    </source>
</reference>
<dbReference type="InterPro" id="IPR002317">
    <property type="entry name" value="Ser-tRNA-ligase_type_1"/>
</dbReference>
<feature type="binding site" evidence="12">
    <location>
        <begin position="261"/>
        <end position="263"/>
    </location>
    <ligand>
        <name>ATP</name>
        <dbReference type="ChEBI" id="CHEBI:30616"/>
    </ligand>
</feature>
<evidence type="ECO:0000259" key="14">
    <source>
        <dbReference type="PROSITE" id="PS50862"/>
    </source>
</evidence>
<feature type="binding site" evidence="12">
    <location>
        <position position="284"/>
    </location>
    <ligand>
        <name>L-serine</name>
        <dbReference type="ChEBI" id="CHEBI:33384"/>
    </ligand>
</feature>
<dbReference type="Proteomes" id="UP001058364">
    <property type="component" value="Chromosome"/>
</dbReference>
<keyword evidence="16" id="KW-1185">Reference proteome</keyword>
<comment type="subunit">
    <text evidence="12">Homodimer. The tRNA molecule binds across the dimer.</text>
</comment>
<evidence type="ECO:0000256" key="3">
    <source>
        <dbReference type="ARBA" id="ARBA00010728"/>
    </source>
</evidence>
<dbReference type="PROSITE" id="PS50862">
    <property type="entry name" value="AA_TRNA_LIGASE_II"/>
    <property type="match status" value="1"/>
</dbReference>
<dbReference type="InterPro" id="IPR045864">
    <property type="entry name" value="aa-tRNA-synth_II/BPL/LPL"/>
</dbReference>
<keyword evidence="9 12" id="KW-0030">Aminoacyl-tRNA synthetase</keyword>
<dbReference type="PRINTS" id="PR00981">
    <property type="entry name" value="TRNASYNTHSER"/>
</dbReference>
<accession>A0ABY5TXH9</accession>
<dbReference type="InterPro" id="IPR042103">
    <property type="entry name" value="SerRS_1_N_sf"/>
</dbReference>
<dbReference type="PANTHER" id="PTHR43697">
    <property type="entry name" value="SERYL-TRNA SYNTHETASE"/>
    <property type="match status" value="1"/>
</dbReference>
<evidence type="ECO:0000256" key="6">
    <source>
        <dbReference type="ARBA" id="ARBA00022741"/>
    </source>
</evidence>
<comment type="similarity">
    <text evidence="3 12">Belongs to the class-II aminoacyl-tRNA synthetase family. Type-1 seryl-tRNA synthetase subfamily.</text>
</comment>
<dbReference type="InterPro" id="IPR010978">
    <property type="entry name" value="tRNA-bd_arm"/>
</dbReference>
<keyword evidence="7 12" id="KW-0067">ATP-binding</keyword>
<dbReference type="EC" id="6.1.1.11" evidence="12"/>
<proteinExistence type="inferred from homology"/>
<comment type="subcellular location">
    <subcellularLocation>
        <location evidence="1 12">Cytoplasm</location>
    </subcellularLocation>
</comment>
<evidence type="ECO:0000256" key="9">
    <source>
        <dbReference type="ARBA" id="ARBA00023146"/>
    </source>
</evidence>
<evidence type="ECO:0000256" key="11">
    <source>
        <dbReference type="ARBA" id="ARBA00048823"/>
    </source>
</evidence>
<dbReference type="InterPro" id="IPR033729">
    <property type="entry name" value="SerRS_core"/>
</dbReference>
<dbReference type="RefSeq" id="WP_027123358.1">
    <property type="nucleotide sequence ID" value="NZ_CP103423.1"/>
</dbReference>
<comment type="pathway">
    <text evidence="2 12">Aminoacyl-tRNA biosynthesis; selenocysteinyl-tRNA(Sec) biosynthesis; L-seryl-tRNA(Sec) from L-serine and tRNA(Sec): step 1/1.</text>
</comment>
<keyword evidence="6 12" id="KW-0547">Nucleotide-binding</keyword>
<dbReference type="PIRSF" id="PIRSF001529">
    <property type="entry name" value="Ser-tRNA-synth_IIa"/>
    <property type="match status" value="1"/>
</dbReference>
<evidence type="ECO:0000313" key="16">
    <source>
        <dbReference type="Proteomes" id="UP001058364"/>
    </source>
</evidence>
<comment type="function">
    <text evidence="12">Catalyzes the attachment of serine to tRNA(Ser). Is also able to aminoacylate tRNA(Sec) with serine, to form the misacylated tRNA L-seryl-tRNA(Sec), which will be further converted into selenocysteinyl-tRNA(Sec).</text>
</comment>
<dbReference type="GO" id="GO:0004828">
    <property type="term" value="F:serine-tRNA ligase activity"/>
    <property type="evidence" value="ECO:0007669"/>
    <property type="project" value="UniProtKB-EC"/>
</dbReference>
<dbReference type="SUPFAM" id="SSF55681">
    <property type="entry name" value="Class II aaRS and biotin synthetases"/>
    <property type="match status" value="1"/>
</dbReference>
<dbReference type="SUPFAM" id="SSF46589">
    <property type="entry name" value="tRNA-binding arm"/>
    <property type="match status" value="1"/>
</dbReference>
<dbReference type="InterPro" id="IPR002314">
    <property type="entry name" value="aa-tRNA-synt_IIb"/>
</dbReference>
<dbReference type="HAMAP" id="MF_00176">
    <property type="entry name" value="Ser_tRNA_synth_type1"/>
    <property type="match status" value="1"/>
</dbReference>
<dbReference type="Pfam" id="PF02403">
    <property type="entry name" value="Seryl_tRNA_N"/>
    <property type="match status" value="1"/>
</dbReference>
<dbReference type="InterPro" id="IPR006195">
    <property type="entry name" value="aa-tRNA-synth_II"/>
</dbReference>
<evidence type="ECO:0000313" key="15">
    <source>
        <dbReference type="EMBL" id="UWD34271.1"/>
    </source>
</evidence>
<evidence type="ECO:0000256" key="13">
    <source>
        <dbReference type="SAM" id="Coils"/>
    </source>
</evidence>
<keyword evidence="4 12" id="KW-0963">Cytoplasm</keyword>
<dbReference type="Gene3D" id="3.30.930.10">
    <property type="entry name" value="Bira Bifunctional Protein, Domain 2"/>
    <property type="match status" value="1"/>
</dbReference>
<name>A0ABY5TXH9_9BACT</name>
<evidence type="ECO:0000256" key="5">
    <source>
        <dbReference type="ARBA" id="ARBA00022598"/>
    </source>
</evidence>
<dbReference type="NCBIfam" id="TIGR00414">
    <property type="entry name" value="serS"/>
    <property type="match status" value="1"/>
</dbReference>
<feature type="binding site" evidence="12">
    <location>
        <begin position="348"/>
        <end position="351"/>
    </location>
    <ligand>
        <name>ATP</name>
        <dbReference type="ChEBI" id="CHEBI:30616"/>
    </ligand>
</feature>
<sequence length="424" mass="48338">MLNIKYLLNNKEEIIKKLETRNFDISVLNTIFDLGEKRSKIMTELQQLESQRNEKSALIGKLVREKKDVSKIKEEMSELKNIIEKLSNTNQEINVKIEELLSAVPNLPLDSTPIGKDENDNVIVEVKSEIGRGLVKALKPHYEIGLDLDILDFSRAVKMSGSRFAIFKNEGAKLVRALISFMLDTHTENGYNELITPTLVSSKMMYGTGQLPKFTEDIYKLENNDLWLIPTAEVTLTNYNNDEILDLKEAKKYVGYTKCYRSESGSGGRDTKGLIRSHEFHKVELVKITNSEQALEEFSKTINDAASILEKLEIPYQKVLLSTGDIGFGSRQTYDLELWLPSEQRFREVSSISYFGDFQARRAQIRYRNENNKVEYAHTINGSGIAIDRVFAAIIEQYQNEDGSIDVPKVLIPYMNGLTKISKK</sequence>
<comment type="caution">
    <text evidence="12">Lacks conserved residue(s) required for the propagation of feature annotation.</text>
</comment>
<keyword evidence="8 12" id="KW-0648">Protein biosynthesis</keyword>
<dbReference type="PANTHER" id="PTHR43697:SF1">
    <property type="entry name" value="SERINE--TRNA LIGASE"/>
    <property type="match status" value="1"/>
</dbReference>
<comment type="domain">
    <text evidence="12">Consists of two distinct domains, a catalytic core and a N-terminal extension that is involved in tRNA binding.</text>
</comment>
<feature type="binding site" evidence="12">
    <location>
        <begin position="231"/>
        <end position="233"/>
    </location>
    <ligand>
        <name>L-serine</name>
        <dbReference type="ChEBI" id="CHEBI:33384"/>
    </ligand>
</feature>
<evidence type="ECO:0000256" key="4">
    <source>
        <dbReference type="ARBA" id="ARBA00022490"/>
    </source>
</evidence>
<feature type="coiled-coil region" evidence="13">
    <location>
        <begin position="45"/>
        <end position="103"/>
    </location>
</feature>
<dbReference type="EMBL" id="CP103423">
    <property type="protein sequence ID" value="UWD34271.1"/>
    <property type="molecule type" value="Genomic_DNA"/>
</dbReference>
<evidence type="ECO:0000256" key="7">
    <source>
        <dbReference type="ARBA" id="ARBA00022840"/>
    </source>
</evidence>
<keyword evidence="13" id="KW-0175">Coiled coil</keyword>
<comment type="catalytic activity">
    <reaction evidence="10 12">
        <text>tRNA(Sec) + L-serine + ATP = L-seryl-tRNA(Sec) + AMP + diphosphate + H(+)</text>
        <dbReference type="Rhea" id="RHEA:42580"/>
        <dbReference type="Rhea" id="RHEA-COMP:9742"/>
        <dbReference type="Rhea" id="RHEA-COMP:10128"/>
        <dbReference type="ChEBI" id="CHEBI:15378"/>
        <dbReference type="ChEBI" id="CHEBI:30616"/>
        <dbReference type="ChEBI" id="CHEBI:33019"/>
        <dbReference type="ChEBI" id="CHEBI:33384"/>
        <dbReference type="ChEBI" id="CHEBI:78442"/>
        <dbReference type="ChEBI" id="CHEBI:78533"/>
        <dbReference type="ChEBI" id="CHEBI:456215"/>
        <dbReference type="EC" id="6.1.1.11"/>
    </reaction>
</comment>
<evidence type="ECO:0000256" key="12">
    <source>
        <dbReference type="HAMAP-Rule" id="MF_00176"/>
    </source>
</evidence>
<dbReference type="Pfam" id="PF00587">
    <property type="entry name" value="tRNA-synt_2b"/>
    <property type="match status" value="1"/>
</dbReference>
<organism evidence="15 16">
    <name type="scientific">Mesomycoplasma molare</name>
    <dbReference type="NCBI Taxonomy" id="171288"/>
    <lineage>
        <taxon>Bacteria</taxon>
        <taxon>Bacillati</taxon>
        <taxon>Mycoplasmatota</taxon>
        <taxon>Mycoplasmoidales</taxon>
        <taxon>Metamycoplasmataceae</taxon>
        <taxon>Mesomycoplasma</taxon>
    </lineage>
</organism>
<dbReference type="InterPro" id="IPR015866">
    <property type="entry name" value="Ser-tRNA-synth_1_N"/>
</dbReference>
<dbReference type="Gene3D" id="1.10.287.40">
    <property type="entry name" value="Serine-tRNA synthetase, tRNA binding domain"/>
    <property type="match status" value="1"/>
</dbReference>
<keyword evidence="5 12" id="KW-0436">Ligase</keyword>
<dbReference type="CDD" id="cd00770">
    <property type="entry name" value="SerRS_core"/>
    <property type="match status" value="1"/>
</dbReference>
<evidence type="ECO:0000256" key="1">
    <source>
        <dbReference type="ARBA" id="ARBA00004496"/>
    </source>
</evidence>
<evidence type="ECO:0000256" key="8">
    <source>
        <dbReference type="ARBA" id="ARBA00022917"/>
    </source>
</evidence>
<evidence type="ECO:0000256" key="2">
    <source>
        <dbReference type="ARBA" id="ARBA00005045"/>
    </source>
</evidence>
<feature type="domain" description="Aminoacyl-transfer RNA synthetases class-II family profile" evidence="14">
    <location>
        <begin position="171"/>
        <end position="408"/>
    </location>
</feature>
<evidence type="ECO:0000256" key="10">
    <source>
        <dbReference type="ARBA" id="ARBA00047929"/>
    </source>
</evidence>
<protein>
    <recommendedName>
        <fullName evidence="12">Serine--tRNA ligase</fullName>
        <ecNumber evidence="12">6.1.1.11</ecNumber>
    </recommendedName>
    <alternativeName>
        <fullName evidence="12">Seryl-tRNA synthetase</fullName>
        <shortName evidence="12">SerRS</shortName>
    </alternativeName>
    <alternativeName>
        <fullName evidence="12">Seryl-tRNA(Ser/Sec) synthetase</fullName>
    </alternativeName>
</protein>
<gene>
    <name evidence="12 15" type="primary">serS</name>
    <name evidence="15" type="ORF">NX772_00350</name>
</gene>